<dbReference type="AlphaFoldDB" id="A0A1H6K6L8"/>
<accession>A0A1H6K6L8</accession>
<protein>
    <submittedName>
        <fullName evidence="1">Secreted protein</fullName>
    </submittedName>
</protein>
<dbReference type="EMBL" id="CDSC02000091">
    <property type="protein sequence ID" value="SEH67134.1"/>
    <property type="molecule type" value="Genomic_DNA"/>
</dbReference>
<gene>
    <name evidence="1" type="ORF">BAZSYMA_ACONTIG03627_5</name>
</gene>
<dbReference type="Proteomes" id="UP000198988">
    <property type="component" value="Unassembled WGS sequence"/>
</dbReference>
<name>A0A1H6K6L8_9GAMM</name>
<reference evidence="2" key="1">
    <citation type="submission" date="2016-06" db="EMBL/GenBank/DDBJ databases">
        <authorList>
            <person name="Petersen J."/>
            <person name="Sayavedra L."/>
        </authorList>
    </citation>
    <scope>NUCLEOTIDE SEQUENCE [LARGE SCALE GENOMIC DNA]</scope>
    <source>
        <strain evidence="2">BazSymA</strain>
    </source>
</reference>
<sequence>MLLSNSFAFIPDLLSVFVSASSSSLAYSTAPFIDDPIPLLVTP</sequence>
<proteinExistence type="predicted"/>
<organism evidence="1 2">
    <name type="scientific">Bathymodiolus azoricus thioautotrophic gill symbiont</name>
    <dbReference type="NCBI Taxonomy" id="235205"/>
    <lineage>
        <taxon>Bacteria</taxon>
        <taxon>Pseudomonadati</taxon>
        <taxon>Pseudomonadota</taxon>
        <taxon>Gammaproteobacteria</taxon>
        <taxon>sulfur-oxidizing symbionts</taxon>
    </lineage>
</organism>
<evidence type="ECO:0000313" key="1">
    <source>
        <dbReference type="EMBL" id="SEH67134.1"/>
    </source>
</evidence>
<evidence type="ECO:0000313" key="2">
    <source>
        <dbReference type="Proteomes" id="UP000198988"/>
    </source>
</evidence>